<evidence type="ECO:0000259" key="3">
    <source>
        <dbReference type="Pfam" id="PF13360"/>
    </source>
</evidence>
<dbReference type="Gene3D" id="2.130.10.10">
    <property type="entry name" value="YVTN repeat-like/Quinoprotein amine dehydrogenase"/>
    <property type="match status" value="2"/>
</dbReference>
<dbReference type="InterPro" id="IPR011047">
    <property type="entry name" value="Quinoprotein_ADH-like_sf"/>
</dbReference>
<dbReference type="Pfam" id="PF13360">
    <property type="entry name" value="PQQ_2"/>
    <property type="match status" value="1"/>
</dbReference>
<feature type="region of interest" description="Disordered" evidence="1">
    <location>
        <begin position="1"/>
        <end position="72"/>
    </location>
</feature>
<dbReference type="SMART" id="SM00564">
    <property type="entry name" value="PQQ"/>
    <property type="match status" value="3"/>
</dbReference>
<keyword evidence="2" id="KW-0472">Membrane</keyword>
<accession>A0ABV9HJM5</accession>
<keyword evidence="2" id="KW-0812">Transmembrane</keyword>
<evidence type="ECO:0000313" key="4">
    <source>
        <dbReference type="EMBL" id="MFC4629494.1"/>
    </source>
</evidence>
<protein>
    <submittedName>
        <fullName evidence="4">PQQ-binding-like beta-propeller repeat protein</fullName>
    </submittedName>
</protein>
<proteinExistence type="predicted"/>
<dbReference type="InterPro" id="IPR018391">
    <property type="entry name" value="PQQ_b-propeller_rpt"/>
</dbReference>
<reference evidence="5" key="1">
    <citation type="journal article" date="2019" name="Int. J. Syst. Evol. Microbiol.">
        <title>The Global Catalogue of Microorganisms (GCM) 10K type strain sequencing project: providing services to taxonomists for standard genome sequencing and annotation.</title>
        <authorList>
            <consortium name="The Broad Institute Genomics Platform"/>
            <consortium name="The Broad Institute Genome Sequencing Center for Infectious Disease"/>
            <person name="Wu L."/>
            <person name="Ma J."/>
        </authorList>
    </citation>
    <scope>NUCLEOTIDE SEQUENCE [LARGE SCALE GENOMIC DNA]</scope>
    <source>
        <strain evidence="5">CCUG 42722</strain>
    </source>
</reference>
<feature type="compositionally biased region" description="Polar residues" evidence="1">
    <location>
        <begin position="8"/>
        <end position="21"/>
    </location>
</feature>
<dbReference type="InterPro" id="IPR015943">
    <property type="entry name" value="WD40/YVTN_repeat-like_dom_sf"/>
</dbReference>
<feature type="region of interest" description="Disordered" evidence="1">
    <location>
        <begin position="371"/>
        <end position="390"/>
    </location>
</feature>
<organism evidence="4 5">
    <name type="scientific">Promicromonospora alba</name>
    <dbReference type="NCBI Taxonomy" id="1616110"/>
    <lineage>
        <taxon>Bacteria</taxon>
        <taxon>Bacillati</taxon>
        <taxon>Actinomycetota</taxon>
        <taxon>Actinomycetes</taxon>
        <taxon>Micrococcales</taxon>
        <taxon>Promicromonosporaceae</taxon>
        <taxon>Promicromonospora</taxon>
    </lineage>
</organism>
<dbReference type="EMBL" id="JBHSFI010000004">
    <property type="protein sequence ID" value="MFC4629494.1"/>
    <property type="molecule type" value="Genomic_DNA"/>
</dbReference>
<evidence type="ECO:0000256" key="2">
    <source>
        <dbReference type="SAM" id="Phobius"/>
    </source>
</evidence>
<feature type="transmembrane region" description="Helical" evidence="2">
    <location>
        <begin position="110"/>
        <end position="130"/>
    </location>
</feature>
<feature type="compositionally biased region" description="Basic and acidic residues" evidence="1">
    <location>
        <begin position="372"/>
        <end position="383"/>
    </location>
</feature>
<evidence type="ECO:0000313" key="5">
    <source>
        <dbReference type="Proteomes" id="UP001596011"/>
    </source>
</evidence>
<feature type="domain" description="Pyrrolo-quinoline quinone repeat" evidence="3">
    <location>
        <begin position="454"/>
        <end position="576"/>
    </location>
</feature>
<dbReference type="Proteomes" id="UP001596011">
    <property type="component" value="Unassembled WGS sequence"/>
</dbReference>
<dbReference type="InterPro" id="IPR002372">
    <property type="entry name" value="PQQ_rpt_dom"/>
</dbReference>
<evidence type="ECO:0000256" key="1">
    <source>
        <dbReference type="SAM" id="MobiDB-lite"/>
    </source>
</evidence>
<comment type="caution">
    <text evidence="4">The sequence shown here is derived from an EMBL/GenBank/DDBJ whole genome shotgun (WGS) entry which is preliminary data.</text>
</comment>
<sequence>MTERTQQDDTGNGTPDPSKVQTFELIDEVPGTFDGPEAAGPDGEGPDGEGPDGDGSAATEPDAEAGEPAPREPGRAALALASARAAVGRNVRRGGSAVRRRLPTTRRGKVLLVGGTVSVVVLAVAAGVLVDARLREQALLATPAGVRDLEAKPTEQWSIDLENPIASTLVEMPGVLAIAGDAKVRGVDPASGEVLWTVDLEENLSCGPSALLGVGEPSTQEPADPLVCVTSSGEGGEREQRVTVIEADGATKSRELDAGADVVPVAGGGLLRFEIAGGTTEKRPVVVDKLGVPHLPKDFVGPDLTVGVEDAATGKERWSDTLAFGAPRPDSCITYDDSGAPVLDVAGALSWDLHGDVLEVQGCGVSGAFRLDGTRLDDPKDTEDPPADGVDTASFLSLPDGAWVGPDTAAADAAMANDVVHLSDGAAVNLDGHVLVPWATDGRDPGLVLERVGVRTQARSTSADDPGALLWSAPRLRATTLLAEVSGTAVVLDEQGTVRAIDLGTGADRWTLAPKTLSFGDMAWAAESSIFGAYTDGDTLLLPVSADPSGESSGLRLLAVDLRDGSVRWELEQETPYTQLISVDGYLAQVTQHGVVGLG</sequence>
<dbReference type="SUPFAM" id="SSF50998">
    <property type="entry name" value="Quinoprotein alcohol dehydrogenase-like"/>
    <property type="match status" value="1"/>
</dbReference>
<name>A0ABV9HJM5_9MICO</name>
<dbReference type="RefSeq" id="WP_377136537.1">
    <property type="nucleotide sequence ID" value="NZ_JBHSFI010000004.1"/>
</dbReference>
<keyword evidence="5" id="KW-1185">Reference proteome</keyword>
<keyword evidence="2" id="KW-1133">Transmembrane helix</keyword>
<gene>
    <name evidence="4" type="ORF">ACFO6V_14710</name>
</gene>